<dbReference type="NCBIfam" id="NF038134">
    <property type="entry name" value="choice_anch_M"/>
    <property type="match status" value="1"/>
</dbReference>
<gene>
    <name evidence="3" type="ORF">CUROG_08985</name>
</gene>
<evidence type="ECO:0000313" key="4">
    <source>
        <dbReference type="Proteomes" id="UP000326711"/>
    </source>
</evidence>
<dbReference type="RefSeq" id="WP_151903426.1">
    <property type="nucleotide sequence ID" value="NZ_CP045032.1"/>
</dbReference>
<evidence type="ECO:0000313" key="3">
    <source>
        <dbReference type="EMBL" id="QFQ03145.1"/>
    </source>
</evidence>
<protein>
    <submittedName>
        <fullName evidence="3">Uncharacterized protein</fullName>
    </submittedName>
</protein>
<evidence type="ECO:0000256" key="2">
    <source>
        <dbReference type="SAM" id="Phobius"/>
    </source>
</evidence>
<feature type="transmembrane region" description="Helical" evidence="2">
    <location>
        <begin position="290"/>
        <end position="310"/>
    </location>
</feature>
<reference evidence="4" key="1">
    <citation type="submission" date="2019-10" db="EMBL/GenBank/DDBJ databases">
        <title>Complete genome sequence of Corynebacterium urogenitalis DSM 108747, isolated from the genital tract of a cow.</title>
        <authorList>
            <person name="Ruckert C."/>
            <person name="Ballas P."/>
            <person name="Wagener K."/>
            <person name="Drillich M."/>
            <person name="Kaempfer P."/>
            <person name="Busse H.-J."/>
            <person name="Ehling-Schulz M."/>
        </authorList>
    </citation>
    <scope>NUCLEOTIDE SEQUENCE [LARGE SCALE GENOMIC DNA]</scope>
    <source>
        <strain evidence="4">LMM 1652</strain>
    </source>
</reference>
<dbReference type="AlphaFoldDB" id="A0A5J6ZBT6"/>
<dbReference type="Proteomes" id="UP000326711">
    <property type="component" value="Chromosome"/>
</dbReference>
<dbReference type="NCBIfam" id="TIGR03769">
    <property type="entry name" value="P_ac_wall_RPT"/>
    <property type="match status" value="1"/>
</dbReference>
<evidence type="ECO:0000256" key="1">
    <source>
        <dbReference type="SAM" id="MobiDB-lite"/>
    </source>
</evidence>
<dbReference type="InterPro" id="IPR022435">
    <property type="entry name" value="Surface-anchored_actinobac"/>
</dbReference>
<sequence length="326" mass="34691" precursor="true">MTSRVTLRKALAAVATATTLSISGVVLPGAQAQTSDPALAQTVTDEERFVAPGTYAEFTRGHADLGVRLDEGDKPAPEGVSLMLRDDSSESPVWRHLEDVVFVAANNAQQTLPEDGTYDFTGATAGQQVYVLPQTEVQGVPWLGWNTQSPALIDKGTNGVTMQLLGHQGPGQLSMFLQAGGFSEPQVLWNSAKSEVQSMWVDMNTHAHANWVFTQPGVHRVAVGVSVPLKDGSEKTVTKVLTFAVGVPAEEARNSRWEGELPRVGESPQGAAQEDTTSAESSGDEGSVQWILLGLGGAVVIFAVIAFALVRNSRSVRRKAEEAADE</sequence>
<name>A0A5J6ZBT6_9CORY</name>
<feature type="compositionally biased region" description="Basic and acidic residues" evidence="1">
    <location>
        <begin position="254"/>
        <end position="263"/>
    </location>
</feature>
<proteinExistence type="predicted"/>
<dbReference type="EMBL" id="CP045032">
    <property type="protein sequence ID" value="QFQ03145.1"/>
    <property type="molecule type" value="Genomic_DNA"/>
</dbReference>
<feature type="region of interest" description="Disordered" evidence="1">
    <location>
        <begin position="254"/>
        <end position="283"/>
    </location>
</feature>
<dbReference type="KEGG" id="cuo:CUROG_08985"/>
<keyword evidence="2" id="KW-0472">Membrane</keyword>
<accession>A0A5J6ZBT6</accession>
<keyword evidence="2" id="KW-1133">Transmembrane helix</keyword>
<organism evidence="3 4">
    <name type="scientific">Corynebacterium urogenitale</name>
    <dbReference type="NCBI Taxonomy" id="2487892"/>
    <lineage>
        <taxon>Bacteria</taxon>
        <taxon>Bacillati</taxon>
        <taxon>Actinomycetota</taxon>
        <taxon>Actinomycetes</taxon>
        <taxon>Mycobacteriales</taxon>
        <taxon>Corynebacteriaceae</taxon>
        <taxon>Corynebacterium</taxon>
    </lineage>
</organism>
<keyword evidence="2" id="KW-0812">Transmembrane</keyword>
<dbReference type="OrthoDB" id="4424311at2"/>
<keyword evidence="4" id="KW-1185">Reference proteome</keyword>